<keyword evidence="2" id="KW-1185">Reference proteome</keyword>
<dbReference type="EMBL" id="JANPWB010000001">
    <property type="protein sequence ID" value="KAJ1218587.1"/>
    <property type="molecule type" value="Genomic_DNA"/>
</dbReference>
<accession>A0AAV7WWT1</accession>
<dbReference type="Proteomes" id="UP001066276">
    <property type="component" value="Chromosome 1_1"/>
</dbReference>
<sequence>MSRCCCVTQLPARIQSGMREGGRPCTVSLSFRLLGERLHSVRALPSAATALTSDRTTLARTSIYQHTQQPGPRSWLAVLKEEGGQGQPATAANIPTNHPSVHALVRAAS</sequence>
<comment type="caution">
    <text evidence="1">The sequence shown here is derived from an EMBL/GenBank/DDBJ whole genome shotgun (WGS) entry which is preliminary data.</text>
</comment>
<organism evidence="1 2">
    <name type="scientific">Pleurodeles waltl</name>
    <name type="common">Iberian ribbed newt</name>
    <dbReference type="NCBI Taxonomy" id="8319"/>
    <lineage>
        <taxon>Eukaryota</taxon>
        <taxon>Metazoa</taxon>
        <taxon>Chordata</taxon>
        <taxon>Craniata</taxon>
        <taxon>Vertebrata</taxon>
        <taxon>Euteleostomi</taxon>
        <taxon>Amphibia</taxon>
        <taxon>Batrachia</taxon>
        <taxon>Caudata</taxon>
        <taxon>Salamandroidea</taxon>
        <taxon>Salamandridae</taxon>
        <taxon>Pleurodelinae</taxon>
        <taxon>Pleurodeles</taxon>
    </lineage>
</organism>
<dbReference type="AlphaFoldDB" id="A0AAV7WWT1"/>
<evidence type="ECO:0000313" key="1">
    <source>
        <dbReference type="EMBL" id="KAJ1218587.1"/>
    </source>
</evidence>
<protein>
    <submittedName>
        <fullName evidence="1">Uncharacterized protein</fullName>
    </submittedName>
</protein>
<proteinExistence type="predicted"/>
<reference evidence="1" key="1">
    <citation type="journal article" date="2022" name="bioRxiv">
        <title>Sequencing and chromosome-scale assembly of the giantPleurodeles waltlgenome.</title>
        <authorList>
            <person name="Brown T."/>
            <person name="Elewa A."/>
            <person name="Iarovenko S."/>
            <person name="Subramanian E."/>
            <person name="Araus A.J."/>
            <person name="Petzold A."/>
            <person name="Susuki M."/>
            <person name="Suzuki K.-i.T."/>
            <person name="Hayashi T."/>
            <person name="Toyoda A."/>
            <person name="Oliveira C."/>
            <person name="Osipova E."/>
            <person name="Leigh N.D."/>
            <person name="Simon A."/>
            <person name="Yun M.H."/>
        </authorList>
    </citation>
    <scope>NUCLEOTIDE SEQUENCE</scope>
    <source>
        <strain evidence="1">20211129_DDA</strain>
        <tissue evidence="1">Liver</tissue>
    </source>
</reference>
<gene>
    <name evidence="1" type="ORF">NDU88_006165</name>
</gene>
<name>A0AAV7WWT1_PLEWA</name>
<evidence type="ECO:0000313" key="2">
    <source>
        <dbReference type="Proteomes" id="UP001066276"/>
    </source>
</evidence>